<reference evidence="2 3" key="2">
    <citation type="journal article" date="2016" name="Genome Announc.">
        <title>Complete Genome Sequence of Sphingopyxis terrae Strain 203-1 (NBRC 111660), a Polyethylene Glycol Degrader.</title>
        <authorList>
            <person name="Ohtsubo Y."/>
            <person name="Nonoyama S."/>
            <person name="Nagata Y."/>
            <person name="Numata M."/>
            <person name="Tsuchikane K."/>
            <person name="Hosoyama A."/>
            <person name="Yamazoe A."/>
            <person name="Tsuda M."/>
            <person name="Fujita N."/>
            <person name="Kawai F."/>
        </authorList>
    </citation>
    <scope>NUCLEOTIDE SEQUENCE [LARGE SCALE GENOMIC DNA]</scope>
    <source>
        <strain evidence="2 3">203-1</strain>
    </source>
</reference>
<evidence type="ECO:0008006" key="4">
    <source>
        <dbReference type="Google" id="ProtNLM"/>
    </source>
</evidence>
<evidence type="ECO:0000313" key="2">
    <source>
        <dbReference type="EMBL" id="AMU95949.1"/>
    </source>
</evidence>
<evidence type="ECO:0000313" key="3">
    <source>
        <dbReference type="Proteomes" id="UP000076234"/>
    </source>
</evidence>
<reference evidence="3" key="1">
    <citation type="submission" date="2015-11" db="EMBL/GenBank/DDBJ databases">
        <title>Complete genome sequence of a polyethylene glycol-degrading strain Sphingopyxis terrae strain 203-1 (NBRC 15098).</title>
        <authorList>
            <person name="Yoshiyuki O."/>
            <person name="Shouta N."/>
            <person name="Nagata Y."/>
            <person name="Numata M."/>
            <person name="Tsuchikane K."/>
            <person name="Hosoyama A."/>
            <person name="Yamazoe A."/>
            <person name="Tsuda M."/>
            <person name="Fujita N."/>
            <person name="Kawai F."/>
        </authorList>
    </citation>
    <scope>NUCLEOTIDE SEQUENCE [LARGE SCALE GENOMIC DNA]</scope>
    <source>
        <strain evidence="3">203-1</strain>
    </source>
</reference>
<name>A0A142W1V1_9SPHN</name>
<accession>A0A142W1V1</accession>
<dbReference type="Proteomes" id="UP000076234">
    <property type="component" value="Chromosome"/>
</dbReference>
<feature type="chain" id="PRO_5007502649" description="DUF11 domain-containing protein" evidence="1">
    <location>
        <begin position="24"/>
        <end position="158"/>
    </location>
</feature>
<protein>
    <recommendedName>
        <fullName evidence="4">DUF11 domain-containing protein</fullName>
    </recommendedName>
</protein>
<sequence length="158" mass="16958">MEIRMRKALFLLIAALAPAQAFAANQVALDNNVFVERVTTDAAGKQRVLLEEPKVVVPGDRLVFVLNYRNAGAQPADKFVITNPMPSAVRFAGAGDTPPLVSVDGGKMWGQLADLTVPMADGTRRPAQPADVTHVRWAFQKPIPAGATGKLIFRGVVK</sequence>
<gene>
    <name evidence="2" type="ORF">AOA14_15165</name>
</gene>
<dbReference type="STRING" id="1219058.AOA14_15165"/>
<evidence type="ECO:0000256" key="1">
    <source>
        <dbReference type="SAM" id="SignalP"/>
    </source>
</evidence>
<dbReference type="EMBL" id="CP013342">
    <property type="protein sequence ID" value="AMU95949.1"/>
    <property type="molecule type" value="Genomic_DNA"/>
</dbReference>
<proteinExistence type="predicted"/>
<feature type="signal peptide" evidence="1">
    <location>
        <begin position="1"/>
        <end position="23"/>
    </location>
</feature>
<dbReference type="KEGG" id="ster:AOA14_15165"/>
<dbReference type="AlphaFoldDB" id="A0A142W1V1"/>
<organism evidence="2 3">
    <name type="scientific">Sphingopyxis terrae subsp. terrae NBRC 15098</name>
    <dbReference type="NCBI Taxonomy" id="1219058"/>
    <lineage>
        <taxon>Bacteria</taxon>
        <taxon>Pseudomonadati</taxon>
        <taxon>Pseudomonadota</taxon>
        <taxon>Alphaproteobacteria</taxon>
        <taxon>Sphingomonadales</taxon>
        <taxon>Sphingomonadaceae</taxon>
        <taxon>Sphingopyxis</taxon>
    </lineage>
</organism>
<keyword evidence="1" id="KW-0732">Signal</keyword>